<proteinExistence type="predicted"/>
<dbReference type="EMBL" id="JAVHNR010000007">
    <property type="protein sequence ID" value="KAK6337184.1"/>
    <property type="molecule type" value="Genomic_DNA"/>
</dbReference>
<name>A0AAN8MXN8_9PEZI</name>
<reference evidence="1 2" key="1">
    <citation type="submission" date="2019-10" db="EMBL/GenBank/DDBJ databases">
        <authorList>
            <person name="Palmer J.M."/>
        </authorList>
    </citation>
    <scope>NUCLEOTIDE SEQUENCE [LARGE SCALE GENOMIC DNA]</scope>
    <source>
        <strain evidence="1 2">TWF718</strain>
    </source>
</reference>
<keyword evidence="2" id="KW-1185">Reference proteome</keyword>
<accession>A0AAN8MXN8</accession>
<organism evidence="1 2">
    <name type="scientific">Orbilia javanica</name>
    <dbReference type="NCBI Taxonomy" id="47235"/>
    <lineage>
        <taxon>Eukaryota</taxon>
        <taxon>Fungi</taxon>
        <taxon>Dikarya</taxon>
        <taxon>Ascomycota</taxon>
        <taxon>Pezizomycotina</taxon>
        <taxon>Orbiliomycetes</taxon>
        <taxon>Orbiliales</taxon>
        <taxon>Orbiliaceae</taxon>
        <taxon>Orbilia</taxon>
    </lineage>
</organism>
<sequence length="411" mass="46832">MLNPSTIVFMQDRFQFGIIPQLPMPLVDHSFYQKTLYGAIDIPWPADVLLSFPPARRARDKIAVSCILPTHPNYTGDEQYSEIVEFRAVASLLFVLYGIPLHVRCLLVSDMENFNFQDRIATCPVLFDGRLFDGRNFPFLIRYDKSLLYRMPTSGPLNTKQPSLGTDHQLSICFLSTPFISDSEALENPSEAKESGCAIGISFDLECTFNRFFCLDNSSVDDQIQRVLRFGVIALTEIRRFTDMFGAIFEGLKISVRSNAQYFRILKDVVDQEGSLKIEDIETWDHTYDMLVHCLGVPTEAVDFNKITLENIHRLREWAVLLNGIDKCIKETKRHKAEDDPMRLIYSMPAAISGYISEETAAQRLYEAFAASERTSNGHARREHQIIEARVPCVHFLPPGFSLKTFCKCPS</sequence>
<dbReference type="AlphaFoldDB" id="A0AAN8MXN8"/>
<gene>
    <name evidence="1" type="ORF">TWF718_009967</name>
</gene>
<evidence type="ECO:0000313" key="2">
    <source>
        <dbReference type="Proteomes" id="UP001313282"/>
    </source>
</evidence>
<dbReference type="Proteomes" id="UP001313282">
    <property type="component" value="Unassembled WGS sequence"/>
</dbReference>
<protein>
    <submittedName>
        <fullName evidence="1">Uncharacterized protein</fullName>
    </submittedName>
</protein>
<comment type="caution">
    <text evidence="1">The sequence shown here is derived from an EMBL/GenBank/DDBJ whole genome shotgun (WGS) entry which is preliminary data.</text>
</comment>
<evidence type="ECO:0000313" key="1">
    <source>
        <dbReference type="EMBL" id="KAK6337184.1"/>
    </source>
</evidence>